<dbReference type="AlphaFoldDB" id="A0A3B0CK86"/>
<keyword evidence="3" id="KW-0804">Transcription</keyword>
<dbReference type="PANTHER" id="PTHR43649">
    <property type="entry name" value="ARABINOSE-BINDING PROTEIN-RELATED"/>
    <property type="match status" value="1"/>
</dbReference>
<accession>A0A3B0CK86</accession>
<dbReference type="RefSeq" id="WP_120747150.1">
    <property type="nucleotide sequence ID" value="NZ_RBAH01000006.1"/>
</dbReference>
<proteinExistence type="predicted"/>
<dbReference type="Gene3D" id="3.40.190.10">
    <property type="entry name" value="Periplasmic binding protein-like II"/>
    <property type="match status" value="1"/>
</dbReference>
<dbReference type="SUPFAM" id="SSF53850">
    <property type="entry name" value="Periplasmic binding protein-like II"/>
    <property type="match status" value="1"/>
</dbReference>
<evidence type="ECO:0000313" key="6">
    <source>
        <dbReference type="Proteomes" id="UP000282311"/>
    </source>
</evidence>
<dbReference type="GO" id="GO:0003677">
    <property type="term" value="F:DNA binding"/>
    <property type="evidence" value="ECO:0007669"/>
    <property type="project" value="UniProtKB-KW"/>
</dbReference>
<dbReference type="Gene3D" id="1.10.10.10">
    <property type="entry name" value="Winged helix-like DNA-binding domain superfamily/Winged helix DNA-binding domain"/>
    <property type="match status" value="1"/>
</dbReference>
<evidence type="ECO:0000256" key="1">
    <source>
        <dbReference type="ARBA" id="ARBA00023015"/>
    </source>
</evidence>
<dbReference type="EMBL" id="RBAH01000006">
    <property type="protein sequence ID" value="RKN84944.1"/>
    <property type="molecule type" value="Genomic_DNA"/>
</dbReference>
<dbReference type="Pfam" id="PF01547">
    <property type="entry name" value="SBP_bac_1"/>
    <property type="match status" value="1"/>
</dbReference>
<dbReference type="OrthoDB" id="9782846at2"/>
<keyword evidence="2" id="KW-0238">DNA-binding</keyword>
<dbReference type="PANTHER" id="PTHR43649:SF12">
    <property type="entry name" value="DIACETYLCHITOBIOSE BINDING PROTEIN DASA"/>
    <property type="match status" value="1"/>
</dbReference>
<dbReference type="PROSITE" id="PS50949">
    <property type="entry name" value="HTH_GNTR"/>
    <property type="match status" value="1"/>
</dbReference>
<comment type="caution">
    <text evidence="5">The sequence shown here is derived from an EMBL/GenBank/DDBJ whole genome shotgun (WGS) entry which is preliminary data.</text>
</comment>
<dbReference type="Proteomes" id="UP000282311">
    <property type="component" value="Unassembled WGS sequence"/>
</dbReference>
<dbReference type="InterPro" id="IPR006059">
    <property type="entry name" value="SBP"/>
</dbReference>
<dbReference type="SUPFAM" id="SSF46785">
    <property type="entry name" value="Winged helix' DNA-binding domain"/>
    <property type="match status" value="1"/>
</dbReference>
<keyword evidence="6" id="KW-1185">Reference proteome</keyword>
<keyword evidence="1" id="KW-0805">Transcription regulation</keyword>
<protein>
    <submittedName>
        <fullName evidence="5">Extracellular solute-binding protein</fullName>
    </submittedName>
</protein>
<dbReference type="Pfam" id="PF00392">
    <property type="entry name" value="GntR"/>
    <property type="match status" value="1"/>
</dbReference>
<feature type="domain" description="HTH gntR-type" evidence="4">
    <location>
        <begin position="11"/>
        <end position="79"/>
    </location>
</feature>
<evidence type="ECO:0000256" key="3">
    <source>
        <dbReference type="ARBA" id="ARBA00023163"/>
    </source>
</evidence>
<dbReference type="InterPro" id="IPR000524">
    <property type="entry name" value="Tscrpt_reg_HTH_GntR"/>
</dbReference>
<dbReference type="SMART" id="SM00345">
    <property type="entry name" value="HTH_GNTR"/>
    <property type="match status" value="1"/>
</dbReference>
<evidence type="ECO:0000259" key="4">
    <source>
        <dbReference type="PROSITE" id="PS50949"/>
    </source>
</evidence>
<organism evidence="5 6">
    <name type="scientific">Paenibacillus ginsengarvi</name>
    <dbReference type="NCBI Taxonomy" id="400777"/>
    <lineage>
        <taxon>Bacteria</taxon>
        <taxon>Bacillati</taxon>
        <taxon>Bacillota</taxon>
        <taxon>Bacilli</taxon>
        <taxon>Bacillales</taxon>
        <taxon>Paenibacillaceae</taxon>
        <taxon>Paenibacillus</taxon>
    </lineage>
</organism>
<dbReference type="CDD" id="cd07377">
    <property type="entry name" value="WHTH_GntR"/>
    <property type="match status" value="1"/>
</dbReference>
<gene>
    <name evidence="5" type="ORF">D7M11_10475</name>
</gene>
<name>A0A3B0CK86_9BACL</name>
<dbReference type="GO" id="GO:0003700">
    <property type="term" value="F:DNA-binding transcription factor activity"/>
    <property type="evidence" value="ECO:0007669"/>
    <property type="project" value="InterPro"/>
</dbReference>
<dbReference type="InterPro" id="IPR050490">
    <property type="entry name" value="Bact_solute-bd_prot1"/>
</dbReference>
<dbReference type="InterPro" id="IPR036388">
    <property type="entry name" value="WH-like_DNA-bd_sf"/>
</dbReference>
<evidence type="ECO:0000256" key="2">
    <source>
        <dbReference type="ARBA" id="ARBA00023125"/>
    </source>
</evidence>
<sequence>MDPKHSRATFRSRLDELVSTLRDDILSGKRPAGEFLPSEKRFAEQYNLSNQSVRKGLDILAAEKLIERIPRVGNRVLGLPEHNRVTVKLGYHLSIMAEAKLEQLLAQFEQQHPHIRVQLVPMPVTDFHVLQPYMDNGLVDVITLSHNNFREFADRDHLETLEPLPSNDDTYPFLAKPFIVRKKLLVQPFLFSPVILTYNRDHFREQNIPEPDSSWTWQDLFAAAAKLTIPDERIGFYYPFLSPNRWPLLFLQHDSKFRRDGDGRARLDDSVLEAFRFGKELRKQFPFLSMTSSYGETEKLFVQGKVSMVINSYFHLNLFPQGQLDYDIASVPHFGDPRTLLLCVGLAVNRYSPVKEAALRLVQFLSSPQTQLAIRQKTLSLPSSRSAAEWNGEDMRARPSRFTLFREIIPSYRLFTDLDVTEMELKAIAHEAKLFWFELQTEEELRAALGRLLSRSDIPAIGE</sequence>
<reference evidence="5 6" key="1">
    <citation type="journal article" date="2007" name="Int. J. Syst. Evol. Microbiol.">
        <title>Paenibacillus ginsengarvi sp. nov., isolated from soil from ginseng cultivation.</title>
        <authorList>
            <person name="Yoon M.H."/>
            <person name="Ten L.N."/>
            <person name="Im W.T."/>
        </authorList>
    </citation>
    <scope>NUCLEOTIDE SEQUENCE [LARGE SCALE GENOMIC DNA]</scope>
    <source>
        <strain evidence="5 6">KCTC 13059</strain>
    </source>
</reference>
<evidence type="ECO:0000313" key="5">
    <source>
        <dbReference type="EMBL" id="RKN84944.1"/>
    </source>
</evidence>
<dbReference type="InterPro" id="IPR036390">
    <property type="entry name" value="WH_DNA-bd_sf"/>
</dbReference>